<evidence type="ECO:0000256" key="1">
    <source>
        <dbReference type="SAM" id="Phobius"/>
    </source>
</evidence>
<reference evidence="2" key="1">
    <citation type="submission" date="2014-11" db="EMBL/GenBank/DDBJ databases">
        <authorList>
            <person name="Amaro Gonzalez C."/>
        </authorList>
    </citation>
    <scope>NUCLEOTIDE SEQUENCE</scope>
</reference>
<dbReference type="PROSITE" id="PS51257">
    <property type="entry name" value="PROKAR_LIPOPROTEIN"/>
    <property type="match status" value="1"/>
</dbReference>
<reference evidence="2" key="2">
    <citation type="journal article" date="2015" name="Fish Shellfish Immunol.">
        <title>Early steps in the European eel (Anguilla anguilla)-Vibrio vulnificus interaction in the gills: Role of the RtxA13 toxin.</title>
        <authorList>
            <person name="Callol A."/>
            <person name="Pajuelo D."/>
            <person name="Ebbesson L."/>
            <person name="Teles M."/>
            <person name="MacKenzie S."/>
            <person name="Amaro C."/>
        </authorList>
    </citation>
    <scope>NUCLEOTIDE SEQUENCE</scope>
</reference>
<keyword evidence="1" id="KW-0472">Membrane</keyword>
<keyword evidence="1" id="KW-1133">Transmembrane helix</keyword>
<name>A0A0E9X0F0_ANGAN</name>
<organism evidence="2">
    <name type="scientific">Anguilla anguilla</name>
    <name type="common">European freshwater eel</name>
    <name type="synonym">Muraena anguilla</name>
    <dbReference type="NCBI Taxonomy" id="7936"/>
    <lineage>
        <taxon>Eukaryota</taxon>
        <taxon>Metazoa</taxon>
        <taxon>Chordata</taxon>
        <taxon>Craniata</taxon>
        <taxon>Vertebrata</taxon>
        <taxon>Euteleostomi</taxon>
        <taxon>Actinopterygii</taxon>
        <taxon>Neopterygii</taxon>
        <taxon>Teleostei</taxon>
        <taxon>Anguilliformes</taxon>
        <taxon>Anguillidae</taxon>
        <taxon>Anguilla</taxon>
    </lineage>
</organism>
<dbReference type="AlphaFoldDB" id="A0A0E9X0F0"/>
<feature type="transmembrane region" description="Helical" evidence="1">
    <location>
        <begin position="12"/>
        <end position="32"/>
    </location>
</feature>
<accession>A0A0E9X0F0</accession>
<protein>
    <submittedName>
        <fullName evidence="2">Uncharacterized protein</fullName>
    </submittedName>
</protein>
<sequence>MIERALGFKLQRGLFGSCYYHCIVTFGCFFSFSVSPKSQFVETSTNSTRLDNSTYIFILKNTYCCNSVVQQTSALRH</sequence>
<keyword evidence="1" id="KW-0812">Transmembrane</keyword>
<proteinExistence type="predicted"/>
<dbReference type="EMBL" id="GBXM01012508">
    <property type="protein sequence ID" value="JAH96069.1"/>
    <property type="molecule type" value="Transcribed_RNA"/>
</dbReference>
<evidence type="ECO:0000313" key="2">
    <source>
        <dbReference type="EMBL" id="JAH96069.1"/>
    </source>
</evidence>